<dbReference type="EMBL" id="CAJDYZ010003099">
    <property type="protein sequence ID" value="CAD1469853.1"/>
    <property type="molecule type" value="Genomic_DNA"/>
</dbReference>
<evidence type="ECO:0000313" key="2">
    <source>
        <dbReference type="EMBL" id="CAD1469853.1"/>
    </source>
</evidence>
<feature type="region of interest" description="Disordered" evidence="1">
    <location>
        <begin position="60"/>
        <end position="82"/>
    </location>
</feature>
<dbReference type="AlphaFoldDB" id="A0A6V7GWQ0"/>
<comment type="caution">
    <text evidence="2">The sequence shown here is derived from an EMBL/GenBank/DDBJ whole genome shotgun (WGS) entry which is preliminary data.</text>
</comment>
<keyword evidence="3" id="KW-1185">Reference proteome</keyword>
<gene>
    <name evidence="2" type="ORF">MHI_LOCUS164385</name>
</gene>
<dbReference type="Proteomes" id="UP000752696">
    <property type="component" value="Unassembled WGS sequence"/>
</dbReference>
<reference evidence="2" key="1">
    <citation type="submission" date="2020-07" db="EMBL/GenBank/DDBJ databases">
        <authorList>
            <person name="Nazaruddin N."/>
        </authorList>
    </citation>
    <scope>NUCLEOTIDE SEQUENCE</scope>
</reference>
<evidence type="ECO:0000256" key="1">
    <source>
        <dbReference type="SAM" id="MobiDB-lite"/>
    </source>
</evidence>
<accession>A0A6V7GWQ0</accession>
<proteinExistence type="predicted"/>
<organism evidence="2 3">
    <name type="scientific">Heterotrigona itama</name>
    <dbReference type="NCBI Taxonomy" id="395501"/>
    <lineage>
        <taxon>Eukaryota</taxon>
        <taxon>Metazoa</taxon>
        <taxon>Ecdysozoa</taxon>
        <taxon>Arthropoda</taxon>
        <taxon>Hexapoda</taxon>
        <taxon>Insecta</taxon>
        <taxon>Pterygota</taxon>
        <taxon>Neoptera</taxon>
        <taxon>Endopterygota</taxon>
        <taxon>Hymenoptera</taxon>
        <taxon>Apocrita</taxon>
        <taxon>Aculeata</taxon>
        <taxon>Apoidea</taxon>
        <taxon>Anthophila</taxon>
        <taxon>Apidae</taxon>
        <taxon>Heterotrigona</taxon>
    </lineage>
</organism>
<protein>
    <submittedName>
        <fullName evidence="2">Uncharacterized protein</fullName>
    </submittedName>
</protein>
<evidence type="ECO:0000313" key="3">
    <source>
        <dbReference type="Proteomes" id="UP000752696"/>
    </source>
</evidence>
<sequence length="109" mass="13138">MKSLRQFRRTFTESYRNSHVAIELRCCGMQGRKYCEVQNLTSLEGWSFRLRKSHLTSVRSSGKNSACSIDDDHESEKHYGTRDRSFRKHLRLRITVMREREETRERQMH</sequence>
<name>A0A6V7GWQ0_9HYME</name>